<dbReference type="EMBL" id="NBXB01000020">
    <property type="protein sequence ID" value="RFA15551.1"/>
    <property type="molecule type" value="Genomic_DNA"/>
</dbReference>
<evidence type="ECO:0000313" key="6">
    <source>
        <dbReference type="EMBL" id="RFA15551.1"/>
    </source>
</evidence>
<evidence type="ECO:0000256" key="2">
    <source>
        <dbReference type="ARBA" id="ARBA00023125"/>
    </source>
</evidence>
<sequence>MPRSRMFDEDTLLDAAVELFWVHGYRAASLADLSARTGVANGSLYQAFGSKWVLFLAVYHRYCARRVAVVARVFDEKRDGIEQTVNAYFDAIVDDCASHPDRRGCLMLNTISEFGTNTEIAAISTETVDQMEAAVFRGLSGVTAQGFEPAEIAASAAHIVALSQALIQLSRMGRDDKDLRRIGTRAAASIQRQLLAA</sequence>
<dbReference type="SUPFAM" id="SSF48498">
    <property type="entry name" value="Tetracyclin repressor-like, C-terminal domain"/>
    <property type="match status" value="1"/>
</dbReference>
<dbReference type="Gene3D" id="1.10.10.60">
    <property type="entry name" value="Homeodomain-like"/>
    <property type="match status" value="1"/>
</dbReference>
<dbReference type="OrthoDB" id="9805134at2"/>
<dbReference type="AlphaFoldDB" id="A0A3E0W0M8"/>
<dbReference type="InterPro" id="IPR036271">
    <property type="entry name" value="Tet_transcr_reg_TetR-rel_C_sf"/>
</dbReference>
<dbReference type="PROSITE" id="PS50977">
    <property type="entry name" value="HTH_TETR_2"/>
    <property type="match status" value="1"/>
</dbReference>
<proteinExistence type="predicted"/>
<dbReference type="PROSITE" id="PS01081">
    <property type="entry name" value="HTH_TETR_1"/>
    <property type="match status" value="1"/>
</dbReference>
<dbReference type="GO" id="GO:0003677">
    <property type="term" value="F:DNA binding"/>
    <property type="evidence" value="ECO:0007669"/>
    <property type="project" value="UniProtKB-UniRule"/>
</dbReference>
<dbReference type="PANTHER" id="PTHR47506">
    <property type="entry name" value="TRANSCRIPTIONAL REGULATORY PROTEIN"/>
    <property type="match status" value="1"/>
</dbReference>
<evidence type="ECO:0000259" key="5">
    <source>
        <dbReference type="PROSITE" id="PS50977"/>
    </source>
</evidence>
<feature type="DNA-binding region" description="H-T-H motif" evidence="4">
    <location>
        <begin position="29"/>
        <end position="48"/>
    </location>
</feature>
<keyword evidence="3" id="KW-0804">Transcription</keyword>
<dbReference type="InterPro" id="IPR009057">
    <property type="entry name" value="Homeodomain-like_sf"/>
</dbReference>
<organism evidence="6 7">
    <name type="scientific">Subtercola boreus</name>
    <dbReference type="NCBI Taxonomy" id="120213"/>
    <lineage>
        <taxon>Bacteria</taxon>
        <taxon>Bacillati</taxon>
        <taxon>Actinomycetota</taxon>
        <taxon>Actinomycetes</taxon>
        <taxon>Micrococcales</taxon>
        <taxon>Microbacteriaceae</taxon>
        <taxon>Subtercola</taxon>
    </lineage>
</organism>
<comment type="caution">
    <text evidence="6">The sequence shown here is derived from an EMBL/GenBank/DDBJ whole genome shotgun (WGS) entry which is preliminary data.</text>
</comment>
<keyword evidence="1" id="KW-0805">Transcription regulation</keyword>
<gene>
    <name evidence="6" type="ORF">B7R22_06925</name>
</gene>
<dbReference type="SUPFAM" id="SSF46689">
    <property type="entry name" value="Homeodomain-like"/>
    <property type="match status" value="1"/>
</dbReference>
<evidence type="ECO:0000256" key="1">
    <source>
        <dbReference type="ARBA" id="ARBA00023015"/>
    </source>
</evidence>
<evidence type="ECO:0000256" key="3">
    <source>
        <dbReference type="ARBA" id="ARBA00023163"/>
    </source>
</evidence>
<evidence type="ECO:0000256" key="4">
    <source>
        <dbReference type="PROSITE-ProRule" id="PRU00335"/>
    </source>
</evidence>
<dbReference type="InterPro" id="IPR001647">
    <property type="entry name" value="HTH_TetR"/>
</dbReference>
<dbReference type="Pfam" id="PF00440">
    <property type="entry name" value="TetR_N"/>
    <property type="match status" value="1"/>
</dbReference>
<dbReference type="PRINTS" id="PR00455">
    <property type="entry name" value="HTHTETR"/>
</dbReference>
<accession>A0A3E0W0M8</accession>
<feature type="domain" description="HTH tetR-type" evidence="5">
    <location>
        <begin position="6"/>
        <end position="66"/>
    </location>
</feature>
<name>A0A3E0W0M8_9MICO</name>
<dbReference type="InterPro" id="IPR023772">
    <property type="entry name" value="DNA-bd_HTH_TetR-type_CS"/>
</dbReference>
<dbReference type="Proteomes" id="UP000256541">
    <property type="component" value="Unassembled WGS sequence"/>
</dbReference>
<dbReference type="Gene3D" id="1.10.357.10">
    <property type="entry name" value="Tetracycline Repressor, domain 2"/>
    <property type="match status" value="1"/>
</dbReference>
<protein>
    <recommendedName>
        <fullName evidence="5">HTH tetR-type domain-containing protein</fullName>
    </recommendedName>
</protein>
<dbReference type="PANTHER" id="PTHR47506:SF1">
    <property type="entry name" value="HTH-TYPE TRANSCRIPTIONAL REGULATOR YJDC"/>
    <property type="match status" value="1"/>
</dbReference>
<keyword evidence="2 4" id="KW-0238">DNA-binding</keyword>
<evidence type="ECO:0000313" key="7">
    <source>
        <dbReference type="Proteomes" id="UP000256541"/>
    </source>
</evidence>
<reference evidence="6 7" key="1">
    <citation type="submission" date="2017-04" db="EMBL/GenBank/DDBJ databases">
        <title>Comparative genome analysis of Subtercola boreus.</title>
        <authorList>
            <person name="Cho Y.-J."/>
            <person name="Cho A."/>
            <person name="Kim O.-S."/>
            <person name="Lee J.-I."/>
        </authorList>
    </citation>
    <scope>NUCLEOTIDE SEQUENCE [LARGE SCALE GENOMIC DNA]</scope>
    <source>
        <strain evidence="6 7">P27479</strain>
    </source>
</reference>